<comment type="caution">
    <text evidence="1">The sequence shown here is derived from an EMBL/GenBank/DDBJ whole genome shotgun (WGS) entry which is preliminary data.</text>
</comment>
<reference evidence="1" key="1">
    <citation type="submission" date="2024-11" db="EMBL/GenBank/DDBJ databases">
        <authorList>
            <person name="Lucas J.A."/>
        </authorList>
    </citation>
    <scope>NUCLEOTIDE SEQUENCE</scope>
    <source>
        <strain evidence="1">Z 8.8</strain>
    </source>
</reference>
<proteinExistence type="predicted"/>
<gene>
    <name evidence="1" type="primary">rseP</name>
    <name evidence="1" type="ORF">ACJEBM_14360</name>
</gene>
<evidence type="ECO:0000313" key="1">
    <source>
        <dbReference type="EMBL" id="MFK9081857.1"/>
    </source>
</evidence>
<dbReference type="EMBL" id="JBJHQE010000023">
    <property type="protein sequence ID" value="MFK9081857.1"/>
    <property type="molecule type" value="Genomic_DNA"/>
</dbReference>
<dbReference type="Proteomes" id="UP001622950">
    <property type="component" value="Unassembled WGS sequence"/>
</dbReference>
<keyword evidence="1" id="KW-0378">Hydrolase</keyword>
<evidence type="ECO:0000313" key="2">
    <source>
        <dbReference type="Proteomes" id="UP001622950"/>
    </source>
</evidence>
<keyword evidence="1" id="KW-0482">Metalloprotease</keyword>
<accession>A0ACC7MVF6</accession>
<protein>
    <submittedName>
        <fullName evidence="1">RIP metalloprotease RseP</fullName>
    </submittedName>
</protein>
<keyword evidence="1" id="KW-0645">Protease</keyword>
<name>A0ACC7MVF6_9PSED</name>
<sequence>MSALYMIVGTLVALGVLVTFHEFGHFWVARRCGVKVLRFSVGFGMPLLRWHDKKGTEFVVAAIPLGGYVKMLDEREGEVPADQLEQSFNRKSVRQRIAIVAAGPIANFLLAMVFFWALAMLGTEQVRPVIGAVESGSLAAKAGLNAGQEIVAIDGEPTSGWAAVNLQLVRRLGESGSLQLLVREQGTTADSPRELVLDNWLKGADEPDPIRSLGIRPWRPALPPVLAELDSKGPAQAAGLKTGDRLLALDGKAVDDWQQVVDIVRMHPDTKIMLRVERDGAQIDVPVMLAARGEKKAPSGYLGAGVKAVDWPPEMIREVSFGPLAAVGEGARRTWTMSVLTLDSLKKMLFGELSVKNLSGPITIAKVAGASAQSGVADFLNFLAYLSISLGVLNLLPIPVLDGGHLLFYLIEWARGRPLSDRVQGWGIQIGISLVIGVMLLALVNDLGRL</sequence>
<organism evidence="1 2">
    <name type="scientific">Pseudomonas neuropathica</name>
    <dbReference type="NCBI Taxonomy" id="2730425"/>
    <lineage>
        <taxon>Bacteria</taxon>
        <taxon>Pseudomonadati</taxon>
        <taxon>Pseudomonadota</taxon>
        <taxon>Gammaproteobacteria</taxon>
        <taxon>Pseudomonadales</taxon>
        <taxon>Pseudomonadaceae</taxon>
        <taxon>Pseudomonas</taxon>
    </lineage>
</organism>
<keyword evidence="2" id="KW-1185">Reference proteome</keyword>